<organism evidence="3 4">
    <name type="scientific">Calocera viscosa (strain TUFC12733)</name>
    <dbReference type="NCBI Taxonomy" id="1330018"/>
    <lineage>
        <taxon>Eukaryota</taxon>
        <taxon>Fungi</taxon>
        <taxon>Dikarya</taxon>
        <taxon>Basidiomycota</taxon>
        <taxon>Agaricomycotina</taxon>
        <taxon>Dacrymycetes</taxon>
        <taxon>Dacrymycetales</taxon>
        <taxon>Dacrymycetaceae</taxon>
        <taxon>Calocera</taxon>
    </lineage>
</organism>
<name>A0A167HE50_CALVF</name>
<dbReference type="PANTHER" id="PTHR37957">
    <property type="entry name" value="BLR7070 PROTEIN"/>
    <property type="match status" value="1"/>
</dbReference>
<dbReference type="Pfam" id="PF13449">
    <property type="entry name" value="Phytase-like"/>
    <property type="match status" value="1"/>
</dbReference>
<dbReference type="AlphaFoldDB" id="A0A167HE50"/>
<keyword evidence="4" id="KW-1185">Reference proteome</keyword>
<evidence type="ECO:0000313" key="4">
    <source>
        <dbReference type="Proteomes" id="UP000076738"/>
    </source>
</evidence>
<dbReference type="EMBL" id="KV417322">
    <property type="protein sequence ID" value="KZO91528.1"/>
    <property type="molecule type" value="Genomic_DNA"/>
</dbReference>
<dbReference type="PANTHER" id="PTHR37957:SF1">
    <property type="entry name" value="PHYTASE-LIKE DOMAIN-CONTAINING PROTEIN"/>
    <property type="match status" value="1"/>
</dbReference>
<dbReference type="Proteomes" id="UP000076738">
    <property type="component" value="Unassembled WGS sequence"/>
</dbReference>
<sequence>MVGIISLLLSASLALATPTELAPRWPPVQTTECNGKEYVYQGLTGFGTVASNFRDKYGDTLSFGSSAAVEPKTWKLLPNGTLTGTLWMLPDRGWNTNGTTNFQPRVHIFDIWFDPLVDGAPEPAPQNLIFGYKDTVLLFDPSGKATTGLDANTALNFSGLPSMPAAAFSGDGWGGPGNGDTRVTLDCEGIVLDHDGTFWISDEYGPYIYHFTRDGAMFDALAPMEALIPRRNGSLSFASDNPPIFNPSAVPIPANPTTGRSNNQGFEGLAADPSREHLWALLQSATVQDDGTDVTKRRWTRLLKYTREQSTYVYEDAWALGLPTYLTAANATRVAAQSEMHYLFDDQFFVLPRDSSAGHGMPSSLSLYRHIDIYDISAASSIHTRALDAFNGTIAPNGTLRADITPALYCSFIDFNDNTELAKFGLHNGGADDDNLLNEKWEGMVVLPADGKEAKDGWYYIIATNDNDFVTQDGYMNFGQIQYKDTSGFNFNNEALVFKVQLPKGARPFS</sequence>
<keyword evidence="1" id="KW-0732">Signal</keyword>
<proteinExistence type="predicted"/>
<evidence type="ECO:0000313" key="3">
    <source>
        <dbReference type="EMBL" id="KZO91528.1"/>
    </source>
</evidence>
<feature type="domain" description="Phytase-like" evidence="2">
    <location>
        <begin position="178"/>
        <end position="469"/>
    </location>
</feature>
<dbReference type="STRING" id="1330018.A0A167HE50"/>
<feature type="chain" id="PRO_5007887553" evidence="1">
    <location>
        <begin position="17"/>
        <end position="510"/>
    </location>
</feature>
<evidence type="ECO:0000256" key="1">
    <source>
        <dbReference type="SAM" id="SignalP"/>
    </source>
</evidence>
<reference evidence="3 4" key="1">
    <citation type="journal article" date="2016" name="Mol. Biol. Evol.">
        <title>Comparative Genomics of Early-Diverging Mushroom-Forming Fungi Provides Insights into the Origins of Lignocellulose Decay Capabilities.</title>
        <authorList>
            <person name="Nagy L.G."/>
            <person name="Riley R."/>
            <person name="Tritt A."/>
            <person name="Adam C."/>
            <person name="Daum C."/>
            <person name="Floudas D."/>
            <person name="Sun H."/>
            <person name="Yadav J.S."/>
            <person name="Pangilinan J."/>
            <person name="Larsson K.H."/>
            <person name="Matsuura K."/>
            <person name="Barry K."/>
            <person name="Labutti K."/>
            <person name="Kuo R."/>
            <person name="Ohm R.A."/>
            <person name="Bhattacharya S.S."/>
            <person name="Shirouzu T."/>
            <person name="Yoshinaga Y."/>
            <person name="Martin F.M."/>
            <person name="Grigoriev I.V."/>
            <person name="Hibbett D.S."/>
        </authorList>
    </citation>
    <scope>NUCLEOTIDE SEQUENCE [LARGE SCALE GENOMIC DNA]</scope>
    <source>
        <strain evidence="3 4">TUFC12733</strain>
    </source>
</reference>
<feature type="signal peptide" evidence="1">
    <location>
        <begin position="1"/>
        <end position="16"/>
    </location>
</feature>
<dbReference type="OrthoDB" id="425936at2759"/>
<evidence type="ECO:0000259" key="2">
    <source>
        <dbReference type="Pfam" id="PF13449"/>
    </source>
</evidence>
<accession>A0A167HE50</accession>
<dbReference type="InterPro" id="IPR027372">
    <property type="entry name" value="Phytase-like_dom"/>
</dbReference>
<protein>
    <submittedName>
        <fullName evidence="3">Outer membrane autotransporter</fullName>
    </submittedName>
</protein>
<gene>
    <name evidence="3" type="ORF">CALVIDRAFT_551331</name>
</gene>